<comment type="pathway">
    <text evidence="2 7">Purine metabolism; purine nucleoside salvage.</text>
</comment>
<dbReference type="PANTHER" id="PTHR11904:SF9">
    <property type="entry name" value="PURINE NUCLEOSIDE PHOSPHORYLASE-RELATED"/>
    <property type="match status" value="1"/>
</dbReference>
<evidence type="ECO:0000256" key="5">
    <source>
        <dbReference type="ARBA" id="ARBA00022679"/>
    </source>
</evidence>
<dbReference type="PANTHER" id="PTHR11904">
    <property type="entry name" value="METHYLTHIOADENOSINE/PURINE NUCLEOSIDE PHOSPHORYLASE"/>
    <property type="match status" value="1"/>
</dbReference>
<keyword evidence="5 7" id="KW-0808">Transferase</keyword>
<comment type="similarity">
    <text evidence="3 7">Belongs to the PNP/MTAP phosphorylase family.</text>
</comment>
<dbReference type="EC" id="2.4.2.1" evidence="7"/>
<evidence type="ECO:0000256" key="4">
    <source>
        <dbReference type="ARBA" id="ARBA00022676"/>
    </source>
</evidence>
<feature type="binding site" evidence="8">
    <location>
        <position position="235"/>
    </location>
    <ligand>
        <name>a purine D-ribonucleoside</name>
        <dbReference type="ChEBI" id="CHEBI:142355"/>
    </ligand>
</feature>
<gene>
    <name evidence="10" type="ORF">H9741_06820</name>
</gene>
<evidence type="ECO:0000259" key="9">
    <source>
        <dbReference type="Pfam" id="PF01048"/>
    </source>
</evidence>
<dbReference type="InterPro" id="IPR035994">
    <property type="entry name" value="Nucleoside_phosphorylase_sf"/>
</dbReference>
<feature type="binding site" evidence="8">
    <location>
        <position position="61"/>
    </location>
    <ligand>
        <name>phosphate</name>
        <dbReference type="ChEBI" id="CHEBI:43474"/>
    </ligand>
</feature>
<feature type="binding site" evidence="8">
    <location>
        <position position="31"/>
    </location>
    <ligand>
        <name>phosphate</name>
        <dbReference type="ChEBI" id="CHEBI:43474"/>
    </ligand>
</feature>
<evidence type="ECO:0000256" key="2">
    <source>
        <dbReference type="ARBA" id="ARBA00005058"/>
    </source>
</evidence>
<dbReference type="InterPro" id="IPR011268">
    <property type="entry name" value="Purine_phosphorylase"/>
</dbReference>
<reference evidence="10" key="2">
    <citation type="submission" date="2021-04" db="EMBL/GenBank/DDBJ databases">
        <authorList>
            <person name="Gilroy R."/>
        </authorList>
    </citation>
    <scope>NUCLEOTIDE SEQUENCE</scope>
    <source>
        <strain evidence="10">811</strain>
    </source>
</reference>
<dbReference type="AlphaFoldDB" id="A0A9D1V944"/>
<dbReference type="NCBIfam" id="TIGR01697">
    <property type="entry name" value="PNPH-PUNA-XAPA"/>
    <property type="match status" value="1"/>
</dbReference>
<feature type="binding site" evidence="8">
    <location>
        <position position="113"/>
    </location>
    <ligand>
        <name>phosphate</name>
        <dbReference type="ChEBI" id="CHEBI:43474"/>
    </ligand>
</feature>
<dbReference type="PIRSF" id="PIRSF000477">
    <property type="entry name" value="PurNPase"/>
    <property type="match status" value="1"/>
</dbReference>
<dbReference type="GO" id="GO:0004731">
    <property type="term" value="F:purine-nucleoside phosphorylase activity"/>
    <property type="evidence" value="ECO:0007669"/>
    <property type="project" value="UniProtKB-EC"/>
</dbReference>
<keyword evidence="4 7" id="KW-0328">Glycosyltransferase</keyword>
<comment type="function">
    <text evidence="1">The purine nucleoside phosphorylases catalyze the phosphorolytic breakdown of the N-glycosidic bond in the beta-(deoxy)ribonucleoside molecules, with the formation of the corresponding free purine bases and pentose-1-phosphate. Cleaves guanosine, inosine, 2'-deoxyguanosine and 2'-deoxyinosine.</text>
</comment>
<feature type="domain" description="Nucleoside phosphorylase" evidence="9">
    <location>
        <begin position="26"/>
        <end position="269"/>
    </location>
</feature>
<feature type="binding site" evidence="8">
    <location>
        <position position="193"/>
    </location>
    <ligand>
        <name>a purine D-ribonucleoside</name>
        <dbReference type="ChEBI" id="CHEBI:142355"/>
    </ligand>
</feature>
<dbReference type="InterPro" id="IPR000845">
    <property type="entry name" value="Nucleoside_phosphorylase_d"/>
</dbReference>
<dbReference type="SUPFAM" id="SSF53167">
    <property type="entry name" value="Purine and uridine phosphorylases"/>
    <property type="match status" value="1"/>
</dbReference>
<dbReference type="InterPro" id="IPR018099">
    <property type="entry name" value="Purine_phosphorylase-2_CS"/>
</dbReference>
<evidence type="ECO:0000256" key="6">
    <source>
        <dbReference type="ARBA" id="ARBA00048556"/>
    </source>
</evidence>
<dbReference type="GO" id="GO:0005737">
    <property type="term" value="C:cytoplasm"/>
    <property type="evidence" value="ECO:0007669"/>
    <property type="project" value="TreeGrafter"/>
</dbReference>
<evidence type="ECO:0000256" key="8">
    <source>
        <dbReference type="PIRSR" id="PIRSR000477-2"/>
    </source>
</evidence>
<accession>A0A9D1V944</accession>
<dbReference type="NCBIfam" id="NF006054">
    <property type="entry name" value="PRK08202.1"/>
    <property type="match status" value="1"/>
</dbReference>
<evidence type="ECO:0000256" key="7">
    <source>
        <dbReference type="PIRNR" id="PIRNR000477"/>
    </source>
</evidence>
<feature type="binding site" evidence="8">
    <location>
        <begin position="81"/>
        <end position="83"/>
    </location>
    <ligand>
        <name>phosphate</name>
        <dbReference type="ChEBI" id="CHEBI:43474"/>
    </ligand>
</feature>
<dbReference type="GO" id="GO:0009116">
    <property type="term" value="P:nucleoside metabolic process"/>
    <property type="evidence" value="ECO:0007669"/>
    <property type="project" value="InterPro"/>
</dbReference>
<comment type="catalytic activity">
    <reaction evidence="6">
        <text>a purine 2'-deoxy-D-ribonucleoside + phosphate = a purine nucleobase + 2-deoxy-alpha-D-ribose 1-phosphate</text>
        <dbReference type="Rhea" id="RHEA:36431"/>
        <dbReference type="ChEBI" id="CHEBI:26386"/>
        <dbReference type="ChEBI" id="CHEBI:43474"/>
        <dbReference type="ChEBI" id="CHEBI:57259"/>
        <dbReference type="ChEBI" id="CHEBI:142361"/>
        <dbReference type="EC" id="2.4.2.1"/>
    </reaction>
</comment>
<name>A0A9D1V944_9FIRM</name>
<dbReference type="Pfam" id="PF01048">
    <property type="entry name" value="PNP_UDP_1"/>
    <property type="match status" value="1"/>
</dbReference>
<evidence type="ECO:0000313" key="10">
    <source>
        <dbReference type="EMBL" id="HIX08163.1"/>
    </source>
</evidence>
<dbReference type="Gene3D" id="3.40.50.1580">
    <property type="entry name" value="Nucleoside phosphorylase domain"/>
    <property type="match status" value="1"/>
</dbReference>
<evidence type="ECO:0000256" key="1">
    <source>
        <dbReference type="ARBA" id="ARBA00002678"/>
    </source>
</evidence>
<sequence length="273" mass="29837">MEEYGLQNKAQEIAEKISGVETPVLGFVLGSGWGGVVEALQDCRRFAYKEIGLSECGVAGHAGNLVFGKLCNVPVVIQQGRFHLYEGREVFETVLPIAVMKELGVRSVVLTNAAGGLNPSFQVGDLMFLTDHINFSGKNPLTGLHPTDKYPVFVDMTKVYDAEMTNLLALAAERAGVRSQRGVYMQVPGPSFETPAEILAFQKLGADAVGMSTVCEAIFARYLHLRVAGMSCITNLGAGMEEKEIRHEDVLQQSLQREKKFCALLQEFAKIYS</sequence>
<organism evidence="10 11">
    <name type="scientific">Candidatus Borkfalkia faecipullorum</name>
    <dbReference type="NCBI Taxonomy" id="2838510"/>
    <lineage>
        <taxon>Bacteria</taxon>
        <taxon>Bacillati</taxon>
        <taxon>Bacillota</taxon>
        <taxon>Clostridia</taxon>
        <taxon>Christensenellales</taxon>
        <taxon>Christensenellaceae</taxon>
        <taxon>Candidatus Borkfalkia</taxon>
    </lineage>
</organism>
<protein>
    <recommendedName>
        <fullName evidence="7">Purine nucleoside phosphorylase</fullName>
        <ecNumber evidence="7">2.4.2.1</ecNumber>
    </recommendedName>
    <alternativeName>
        <fullName evidence="7">Inosine-guanosine phosphorylase</fullName>
    </alternativeName>
</protein>
<proteinExistence type="inferred from homology"/>
<evidence type="ECO:0000256" key="3">
    <source>
        <dbReference type="ARBA" id="ARBA00006751"/>
    </source>
</evidence>
<feature type="binding site" evidence="8">
    <location>
        <position position="212"/>
    </location>
    <ligand>
        <name>phosphate</name>
        <dbReference type="ChEBI" id="CHEBI:43474"/>
    </ligand>
</feature>
<reference evidence="10" key="1">
    <citation type="journal article" date="2021" name="PeerJ">
        <title>Extensive microbial diversity within the chicken gut microbiome revealed by metagenomics and culture.</title>
        <authorList>
            <person name="Gilroy R."/>
            <person name="Ravi A."/>
            <person name="Getino M."/>
            <person name="Pursley I."/>
            <person name="Horton D.L."/>
            <person name="Alikhan N.F."/>
            <person name="Baker D."/>
            <person name="Gharbi K."/>
            <person name="Hall N."/>
            <person name="Watson M."/>
            <person name="Adriaenssens E.M."/>
            <person name="Foster-Nyarko E."/>
            <person name="Jarju S."/>
            <person name="Secka A."/>
            <person name="Antonio M."/>
            <person name="Oren A."/>
            <person name="Chaudhuri R.R."/>
            <person name="La Ragione R."/>
            <person name="Hildebrand F."/>
            <person name="Pallen M.J."/>
        </authorList>
    </citation>
    <scope>NUCLEOTIDE SEQUENCE</scope>
    <source>
        <strain evidence="10">811</strain>
    </source>
</reference>
<comment type="caution">
    <text evidence="10">The sequence shown here is derived from an EMBL/GenBank/DDBJ whole genome shotgun (WGS) entry which is preliminary data.</text>
</comment>
<dbReference type="PROSITE" id="PS01240">
    <property type="entry name" value="PNP_MTAP_2"/>
    <property type="match status" value="1"/>
</dbReference>
<dbReference type="EMBL" id="DXFX01000085">
    <property type="protein sequence ID" value="HIX08163.1"/>
    <property type="molecule type" value="Genomic_DNA"/>
</dbReference>
<dbReference type="Proteomes" id="UP000824204">
    <property type="component" value="Unassembled WGS sequence"/>
</dbReference>
<dbReference type="CDD" id="cd09009">
    <property type="entry name" value="PNP-EcPNPII_like"/>
    <property type="match status" value="1"/>
</dbReference>
<evidence type="ECO:0000313" key="11">
    <source>
        <dbReference type="Proteomes" id="UP000824204"/>
    </source>
</evidence>